<name>A0ABS8Y155_9BURK</name>
<keyword evidence="3" id="KW-1185">Reference proteome</keyword>
<evidence type="ECO:0000313" key="3">
    <source>
        <dbReference type="Proteomes" id="UP001200741"/>
    </source>
</evidence>
<dbReference type="InterPro" id="IPR032708">
    <property type="entry name" value="McjB_C"/>
</dbReference>
<comment type="caution">
    <text evidence="2">The sequence shown here is derived from an EMBL/GenBank/DDBJ whole genome shotgun (WGS) entry which is preliminary data.</text>
</comment>
<proteinExistence type="predicted"/>
<evidence type="ECO:0000313" key="2">
    <source>
        <dbReference type="EMBL" id="MCE4558023.1"/>
    </source>
</evidence>
<organism evidence="2 3">
    <name type="scientific">Pelomonas cellulosilytica</name>
    <dbReference type="NCBI Taxonomy" id="2906762"/>
    <lineage>
        <taxon>Bacteria</taxon>
        <taxon>Pseudomonadati</taxon>
        <taxon>Pseudomonadota</taxon>
        <taxon>Betaproteobacteria</taxon>
        <taxon>Burkholderiales</taxon>
        <taxon>Sphaerotilaceae</taxon>
        <taxon>Roseateles</taxon>
    </lineage>
</organism>
<reference evidence="2 3" key="1">
    <citation type="submission" date="2021-12" db="EMBL/GenBank/DDBJ databases">
        <title>Genome seq of P8.</title>
        <authorList>
            <person name="Seo T."/>
        </authorList>
    </citation>
    <scope>NUCLEOTIDE SEQUENCE [LARGE SCALE GENOMIC DNA]</scope>
    <source>
        <strain evidence="2 3">P8</strain>
    </source>
</reference>
<protein>
    <submittedName>
        <fullName evidence="2">Lasso peptide biosynthesis B2 protein</fullName>
    </submittedName>
</protein>
<dbReference type="Proteomes" id="UP001200741">
    <property type="component" value="Unassembled WGS sequence"/>
</dbReference>
<dbReference type="Pfam" id="PF13471">
    <property type="entry name" value="Transglut_core3"/>
    <property type="match status" value="1"/>
</dbReference>
<gene>
    <name evidence="2" type="ORF">LXT13_26910</name>
</gene>
<dbReference type="EMBL" id="JAJTWU010000015">
    <property type="protein sequence ID" value="MCE4558023.1"/>
    <property type="molecule type" value="Genomic_DNA"/>
</dbReference>
<dbReference type="NCBIfam" id="NF033537">
    <property type="entry name" value="lasso_biosyn_B2"/>
    <property type="match status" value="1"/>
</dbReference>
<sequence>MEALTEQQNLLACGLAAARLAEALPMLQSAAQSPTYRLADHVRACRVDDQVILLDLERSKYLGIGHARQAGLERAIIDWPAPAGTSQIPPPSADLNSYLKPLLDQGLLTDRGTARPQEATLPVPSESINAALTKQTRPQSLDLLTLAWAAWRARIWMRRSSLADIACRVRRLRPRPLAASETLTVDAMHSAVSSYMGLRPFLFTSHDECLRDSLTMVRFLARKRLYPTWVIGVRIRPFAAHSWVQAGHLVLNDVHENVRRYTPILIV</sequence>
<dbReference type="RefSeq" id="WP_233375420.1">
    <property type="nucleotide sequence ID" value="NZ_JAJTWU010000015.1"/>
</dbReference>
<dbReference type="InterPro" id="IPR053521">
    <property type="entry name" value="McjB-like"/>
</dbReference>
<evidence type="ECO:0000259" key="1">
    <source>
        <dbReference type="Pfam" id="PF13471"/>
    </source>
</evidence>
<feature type="domain" description="Microcin J25-processing protein McjB C-terminal" evidence="1">
    <location>
        <begin position="150"/>
        <end position="265"/>
    </location>
</feature>
<accession>A0ABS8Y155</accession>